<dbReference type="EMBL" id="CP001124">
    <property type="protein sequence ID" value="ACH38179.1"/>
    <property type="molecule type" value="Genomic_DNA"/>
</dbReference>
<feature type="transmembrane region" description="Helical" evidence="1">
    <location>
        <begin position="100"/>
        <end position="124"/>
    </location>
</feature>
<dbReference type="AlphaFoldDB" id="B5EHG9"/>
<accession>B5EHG9</accession>
<dbReference type="RefSeq" id="WP_012529592.1">
    <property type="nucleotide sequence ID" value="NC_011146.1"/>
</dbReference>
<keyword evidence="3" id="KW-1185">Reference proteome</keyword>
<sequence length="381" mass="42764">MNEINTPTESEAELYPIQPRFHPIHKIPRLIYDFLASAKLAMFLLVAILLCCLVGVTVFRGQRAWDIIFSTLWFNGLLVLLVLNVACCFFGRIWHRRLTLITFGMIMFHLSFVAMFCGVVYNSLYFFEGTMRLTEGETLQNGAAESWEGARFGRFFSPAEIRGETTLIKMHRGYKVGKDDKRAAYEIEVGAPKAKKRDIIYATRNLDCDGFKYLTDREGYSALVVLADRQGRELYGAYLPLQSLKQEDGSYIYSTGTSSAKGSLPFPQGQQKPLYNLQVGFRPFPDQERLGEAFFQLWPYSATAGHQTENPAVVGSAYVGRSMPAGDYGVSVKEMRYWVGMKVRRDPGKPVILGSLWVGLAGMVLTTIGRIRKGSTGVKTA</sequence>
<dbReference type="OrthoDB" id="5392166at2"/>
<dbReference type="KEGG" id="gbm:Gbem_1160"/>
<dbReference type="HOGENOM" id="CLU_725139_0_0_7"/>
<reference evidence="2 3" key="1">
    <citation type="submission" date="2008-07" db="EMBL/GenBank/DDBJ databases">
        <title>Complete sequence of Geobacter bemidjiensis BEM.</title>
        <authorList>
            <consortium name="US DOE Joint Genome Institute"/>
            <person name="Lucas S."/>
            <person name="Copeland A."/>
            <person name="Lapidus A."/>
            <person name="Glavina del Rio T."/>
            <person name="Dalin E."/>
            <person name="Tice H."/>
            <person name="Bruce D."/>
            <person name="Goodwin L."/>
            <person name="Pitluck S."/>
            <person name="Kiss H."/>
            <person name="Brettin T."/>
            <person name="Detter J.C."/>
            <person name="Han C."/>
            <person name="Kuske C.R."/>
            <person name="Schmutz J."/>
            <person name="Larimer F."/>
            <person name="Land M."/>
            <person name="Hauser L."/>
            <person name="Kyrpides N."/>
            <person name="Lykidis A."/>
            <person name="Lovley D."/>
            <person name="Richardson P."/>
        </authorList>
    </citation>
    <scope>NUCLEOTIDE SEQUENCE [LARGE SCALE GENOMIC DNA]</scope>
    <source>
        <strain evidence="3">ATCC BAA-1014 / DSM 16622 / JCM 12645 / Bem</strain>
    </source>
</reference>
<reference evidence="2 3" key="2">
    <citation type="journal article" date="2010" name="BMC Genomics">
        <title>The genome of Geobacter bemidjiensis, exemplar for the subsurface clade of Geobacter species that predominate in Fe(III)-reducing subsurface environments.</title>
        <authorList>
            <person name="Aklujkar M."/>
            <person name="Young N.D."/>
            <person name="Holmes D."/>
            <person name="Chavan M."/>
            <person name="Risso C."/>
            <person name="Kiss H.E."/>
            <person name="Han C.S."/>
            <person name="Land M.L."/>
            <person name="Lovley D.R."/>
        </authorList>
    </citation>
    <scope>NUCLEOTIDE SEQUENCE [LARGE SCALE GENOMIC DNA]</scope>
    <source>
        <strain evidence="3">ATCC BAA-1014 / DSM 16622 / JCM 12645 / Bem</strain>
    </source>
</reference>
<evidence type="ECO:0000313" key="3">
    <source>
        <dbReference type="Proteomes" id="UP000008825"/>
    </source>
</evidence>
<evidence type="ECO:0000256" key="1">
    <source>
        <dbReference type="SAM" id="Phobius"/>
    </source>
</evidence>
<gene>
    <name evidence="2" type="ordered locus">Gbem_1160</name>
</gene>
<keyword evidence="1" id="KW-0472">Membrane</keyword>
<organism evidence="2 3">
    <name type="scientific">Citrifermentans bemidjiense (strain ATCC BAA-1014 / DSM 16622 / JCM 12645 / Bem)</name>
    <name type="common">Geobacter bemidjiensis</name>
    <dbReference type="NCBI Taxonomy" id="404380"/>
    <lineage>
        <taxon>Bacteria</taxon>
        <taxon>Pseudomonadati</taxon>
        <taxon>Thermodesulfobacteriota</taxon>
        <taxon>Desulfuromonadia</taxon>
        <taxon>Geobacterales</taxon>
        <taxon>Geobacteraceae</taxon>
        <taxon>Citrifermentans</taxon>
    </lineage>
</organism>
<feature type="transmembrane region" description="Helical" evidence="1">
    <location>
        <begin position="351"/>
        <end position="371"/>
    </location>
</feature>
<protein>
    <submittedName>
        <fullName evidence="2">ResB-like family cytochrome c biogenesis protein</fullName>
    </submittedName>
</protein>
<dbReference type="STRING" id="404380.Gbem_1160"/>
<keyword evidence="1" id="KW-1133">Transmembrane helix</keyword>
<name>B5EHG9_CITBB</name>
<dbReference type="Proteomes" id="UP000008825">
    <property type="component" value="Chromosome"/>
</dbReference>
<keyword evidence="1" id="KW-0812">Transmembrane</keyword>
<dbReference type="eggNOG" id="COG1333">
    <property type="taxonomic scope" value="Bacteria"/>
</dbReference>
<feature type="transmembrane region" description="Helical" evidence="1">
    <location>
        <begin position="72"/>
        <end position="94"/>
    </location>
</feature>
<evidence type="ECO:0000313" key="2">
    <source>
        <dbReference type="EMBL" id="ACH38179.1"/>
    </source>
</evidence>
<feature type="transmembrane region" description="Helical" evidence="1">
    <location>
        <begin position="40"/>
        <end position="60"/>
    </location>
</feature>
<proteinExistence type="predicted"/>